<dbReference type="Proteomes" id="UP001580346">
    <property type="component" value="Unassembled WGS sequence"/>
</dbReference>
<evidence type="ECO:0000313" key="4">
    <source>
        <dbReference type="EMBL" id="MFB5266799.1"/>
    </source>
</evidence>
<evidence type="ECO:0000256" key="2">
    <source>
        <dbReference type="ARBA" id="ARBA00023315"/>
    </source>
</evidence>
<evidence type="ECO:0000256" key="1">
    <source>
        <dbReference type="ARBA" id="ARBA00022679"/>
    </source>
</evidence>
<sequence length="168" mass="18782">MTINQGWTLRPSELKDASQIMALDELVWDEQTTPAPLNRSSREEFLRHSPPGSQLVAVKEGTVYGYIGFKPSTSLPSNSHVLSIHIAVHPSCQGQGVGRLLMDAMKELAASRSIRKLSLRVLSCNEGAVAFYRKNGFVEEGRLKAEFFISGTYIDDILMAYDMERKYI</sequence>
<evidence type="ECO:0000313" key="5">
    <source>
        <dbReference type="Proteomes" id="UP001580346"/>
    </source>
</evidence>
<dbReference type="EMBL" id="JBHHMI010000005">
    <property type="protein sequence ID" value="MFB5266799.1"/>
    <property type="molecule type" value="Genomic_DNA"/>
</dbReference>
<dbReference type="InterPro" id="IPR000182">
    <property type="entry name" value="GNAT_dom"/>
</dbReference>
<dbReference type="GO" id="GO:0016746">
    <property type="term" value="F:acyltransferase activity"/>
    <property type="evidence" value="ECO:0007669"/>
    <property type="project" value="UniProtKB-KW"/>
</dbReference>
<dbReference type="PROSITE" id="PS51186">
    <property type="entry name" value="GNAT"/>
    <property type="match status" value="1"/>
</dbReference>
<dbReference type="CDD" id="cd04301">
    <property type="entry name" value="NAT_SF"/>
    <property type="match status" value="1"/>
</dbReference>
<keyword evidence="5" id="KW-1185">Reference proteome</keyword>
<dbReference type="SUPFAM" id="SSF55729">
    <property type="entry name" value="Acyl-CoA N-acyltransferases (Nat)"/>
    <property type="match status" value="1"/>
</dbReference>
<proteinExistence type="predicted"/>
<gene>
    <name evidence="4" type="ORF">ACE41H_08360</name>
</gene>
<dbReference type="Pfam" id="PF00583">
    <property type="entry name" value="Acetyltransf_1"/>
    <property type="match status" value="1"/>
</dbReference>
<name>A0ABV5ATS2_9BACL</name>
<dbReference type="PANTHER" id="PTHR43877">
    <property type="entry name" value="AMINOALKYLPHOSPHONATE N-ACETYLTRANSFERASE-RELATED-RELATED"/>
    <property type="match status" value="1"/>
</dbReference>
<comment type="caution">
    <text evidence="4">The sequence shown here is derived from an EMBL/GenBank/DDBJ whole genome shotgun (WGS) entry which is preliminary data.</text>
</comment>
<keyword evidence="2 4" id="KW-0012">Acyltransferase</keyword>
<keyword evidence="1 4" id="KW-0808">Transferase</keyword>
<reference evidence="4 5" key="1">
    <citation type="submission" date="2024-09" db="EMBL/GenBank/DDBJ databases">
        <title>Paenibacillus zeirhizospherea sp. nov., isolated from surface of the maize (Zea mays) roots in a horticulture field, Hungary.</title>
        <authorList>
            <person name="Marton D."/>
            <person name="Farkas M."/>
            <person name="Bedics A."/>
            <person name="Toth E."/>
            <person name="Tancsics A."/>
            <person name="Boka K."/>
            <person name="Maroti G."/>
            <person name="Kriszt B."/>
            <person name="Cserhati M."/>
        </authorList>
    </citation>
    <scope>NUCLEOTIDE SEQUENCE [LARGE SCALE GENOMIC DNA]</scope>
    <source>
        <strain evidence="4 5">KCTC 33519</strain>
    </source>
</reference>
<protein>
    <submittedName>
        <fullName evidence="4">GNAT family N-acetyltransferase</fullName>
        <ecNumber evidence="4">2.3.-.-</ecNumber>
    </submittedName>
</protein>
<dbReference type="InterPro" id="IPR050832">
    <property type="entry name" value="Bact_Acetyltransf"/>
</dbReference>
<evidence type="ECO:0000259" key="3">
    <source>
        <dbReference type="PROSITE" id="PS51186"/>
    </source>
</evidence>
<accession>A0ABV5ATS2</accession>
<dbReference type="EC" id="2.3.-.-" evidence="4"/>
<feature type="domain" description="N-acetyltransferase" evidence="3">
    <location>
        <begin position="7"/>
        <end position="164"/>
    </location>
</feature>
<dbReference type="InterPro" id="IPR016181">
    <property type="entry name" value="Acyl_CoA_acyltransferase"/>
</dbReference>
<dbReference type="RefSeq" id="WP_375354691.1">
    <property type="nucleotide sequence ID" value="NZ_JBHHMI010000005.1"/>
</dbReference>
<dbReference type="Gene3D" id="3.40.630.30">
    <property type="match status" value="1"/>
</dbReference>
<organism evidence="4 5">
    <name type="scientific">Paenibacillus enshidis</name>
    <dbReference type="NCBI Taxonomy" id="1458439"/>
    <lineage>
        <taxon>Bacteria</taxon>
        <taxon>Bacillati</taxon>
        <taxon>Bacillota</taxon>
        <taxon>Bacilli</taxon>
        <taxon>Bacillales</taxon>
        <taxon>Paenibacillaceae</taxon>
        <taxon>Paenibacillus</taxon>
    </lineage>
</organism>